<feature type="domain" description="HpcH/HpaI aldolase/citrate lyase" evidence="6">
    <location>
        <begin position="210"/>
        <end position="334"/>
    </location>
</feature>
<dbReference type="InterPro" id="IPR005000">
    <property type="entry name" value="Aldolase/citrate-lyase_domain"/>
</dbReference>
<keyword evidence="5" id="KW-1133">Transmembrane helix</keyword>
<reference evidence="8 9" key="1">
    <citation type="journal article" date="2020" name="Microorganisms">
        <title>Osmotic Adaptation and Compatible Solute Biosynthesis of Phototrophic Bacteria as Revealed from Genome Analyses.</title>
        <authorList>
            <person name="Imhoff J.F."/>
            <person name="Rahn T."/>
            <person name="Kunzel S."/>
            <person name="Keller A."/>
            <person name="Neulinger S.C."/>
        </authorList>
    </citation>
    <scope>NUCLEOTIDE SEQUENCE [LARGE SCALE GENOMIC DNA]</scope>
    <source>
        <strain evidence="8 9">DSM 15382</strain>
    </source>
</reference>
<gene>
    <name evidence="8" type="ORF">CKO45_16695</name>
</gene>
<keyword evidence="4" id="KW-0813">Transport</keyword>
<keyword evidence="9" id="KW-1185">Reference proteome</keyword>
<evidence type="ECO:0008006" key="10">
    <source>
        <dbReference type="Google" id="ProtNLM"/>
    </source>
</evidence>
<keyword evidence="4" id="KW-0997">Cell inner membrane</keyword>
<evidence type="ECO:0000256" key="1">
    <source>
        <dbReference type="ARBA" id="ARBA00005568"/>
    </source>
</evidence>
<dbReference type="SUPFAM" id="SSF51621">
    <property type="entry name" value="Phosphoenolpyruvate/pyruvate domain"/>
    <property type="match status" value="1"/>
</dbReference>
<evidence type="ECO:0000256" key="3">
    <source>
        <dbReference type="ARBA" id="ARBA00023239"/>
    </source>
</evidence>
<dbReference type="Proteomes" id="UP000697995">
    <property type="component" value="Unassembled WGS sequence"/>
</dbReference>
<dbReference type="InterPro" id="IPR015813">
    <property type="entry name" value="Pyrv/PenolPyrv_kinase-like_dom"/>
</dbReference>
<dbReference type="PANTHER" id="PTHR30502">
    <property type="entry name" value="2-KETO-3-DEOXY-L-RHAMNONATE ALDOLASE"/>
    <property type="match status" value="1"/>
</dbReference>
<evidence type="ECO:0000256" key="5">
    <source>
        <dbReference type="SAM" id="Phobius"/>
    </source>
</evidence>
<feature type="domain" description="TRAP C4-dicarboxylate transport system permease DctM subunit" evidence="7">
    <location>
        <begin position="6"/>
        <end position="202"/>
    </location>
</feature>
<protein>
    <recommendedName>
        <fullName evidence="10">TRAP C4-dicarboxylate transport system permease DctM subunit domain-containing protein</fullName>
    </recommendedName>
</protein>
<evidence type="ECO:0000259" key="6">
    <source>
        <dbReference type="Pfam" id="PF03328"/>
    </source>
</evidence>
<feature type="transmembrane region" description="Helical" evidence="5">
    <location>
        <begin position="20"/>
        <end position="39"/>
    </location>
</feature>
<comment type="subcellular location">
    <subcellularLocation>
        <location evidence="4">Cell inner membrane</location>
        <topology evidence="4">Multi-pass membrane protein</topology>
    </subcellularLocation>
</comment>
<keyword evidence="3" id="KW-0456">Lyase</keyword>
<dbReference type="InterPro" id="IPR040442">
    <property type="entry name" value="Pyrv_kinase-like_dom_sf"/>
</dbReference>
<dbReference type="InterPro" id="IPR050251">
    <property type="entry name" value="HpcH-HpaI_aldolase"/>
</dbReference>
<evidence type="ECO:0000313" key="9">
    <source>
        <dbReference type="Proteomes" id="UP000697995"/>
    </source>
</evidence>
<dbReference type="RefSeq" id="WP_133221641.1">
    <property type="nucleotide sequence ID" value="NZ_NRSG01000130.1"/>
</dbReference>
<organism evidence="8 9">
    <name type="scientific">Paracraurococcus ruber</name>
    <dbReference type="NCBI Taxonomy" id="77675"/>
    <lineage>
        <taxon>Bacteria</taxon>
        <taxon>Pseudomonadati</taxon>
        <taxon>Pseudomonadota</taxon>
        <taxon>Alphaproteobacteria</taxon>
        <taxon>Acetobacterales</taxon>
        <taxon>Roseomonadaceae</taxon>
        <taxon>Paracraurococcus</taxon>
    </lineage>
</organism>
<keyword evidence="2" id="KW-0479">Metal-binding</keyword>
<feature type="transmembrane region" description="Helical" evidence="5">
    <location>
        <begin position="74"/>
        <end position="98"/>
    </location>
</feature>
<evidence type="ECO:0000313" key="8">
    <source>
        <dbReference type="EMBL" id="MBK1659871.1"/>
    </source>
</evidence>
<dbReference type="Pfam" id="PF03328">
    <property type="entry name" value="HpcH_HpaI"/>
    <property type="match status" value="1"/>
</dbReference>
<comment type="caution">
    <text evidence="8">The sequence shown here is derived from an EMBL/GenBank/DDBJ whole genome shotgun (WGS) entry which is preliminary data.</text>
</comment>
<dbReference type="InterPro" id="IPR010656">
    <property type="entry name" value="DctM"/>
</dbReference>
<keyword evidence="5" id="KW-0812">Transmembrane</keyword>
<dbReference type="Gene3D" id="3.20.20.60">
    <property type="entry name" value="Phosphoenolpyruvate-binding domains"/>
    <property type="match status" value="1"/>
</dbReference>
<name>A0ABS1D067_9PROT</name>
<feature type="transmembrane region" description="Helical" evidence="5">
    <location>
        <begin position="110"/>
        <end position="128"/>
    </location>
</feature>
<accession>A0ABS1D067</accession>
<comment type="function">
    <text evidence="4">Part of the tripartite ATP-independent periplasmic (TRAP) transport system.</text>
</comment>
<proteinExistence type="inferred from homology"/>
<evidence type="ECO:0000259" key="7">
    <source>
        <dbReference type="Pfam" id="PF06808"/>
    </source>
</evidence>
<comment type="similarity">
    <text evidence="1">Belongs to the HpcH/HpaI aldolase family.</text>
</comment>
<dbReference type="Pfam" id="PF06808">
    <property type="entry name" value="DctM"/>
    <property type="match status" value="1"/>
</dbReference>
<keyword evidence="5" id="KW-0472">Membrane</keyword>
<evidence type="ECO:0000256" key="4">
    <source>
        <dbReference type="RuleBase" id="RU369079"/>
    </source>
</evidence>
<evidence type="ECO:0000256" key="2">
    <source>
        <dbReference type="ARBA" id="ARBA00022723"/>
    </source>
</evidence>
<keyword evidence="4" id="KW-1003">Cell membrane</keyword>
<feature type="transmembrane region" description="Helical" evidence="5">
    <location>
        <begin position="140"/>
        <end position="159"/>
    </location>
</feature>
<dbReference type="EMBL" id="NRSG01000130">
    <property type="protein sequence ID" value="MBK1659871.1"/>
    <property type="molecule type" value="Genomic_DNA"/>
</dbReference>
<sequence length="358" mass="36847">MLRGSPNPALGPPLRTLRGVALPLLPLLATLGSICLGLASVTESAAVGAGGTLLAVCARGGFRWRLVRDALAQTMGACGMVTLLVLGTDALVGVYNLLGGIDSLKAHLGSLPFPPLGVILLLVLDFFMDWDAILPLTAPVFVPTIVALGYDPVWFGVLFDMAMQIAYLTPPFAPACFYLKSGAPPGISLDEIFAAMWPFIGLETAEALFRACDANGMVPLVRAPGLDPRWIGRALDAGAAAVRVPGIGSAVGAAAAVAATRFVPSGTRGACPCIRAGGHLVRDCRGFEAAEAAKGAIALVETRAGLVHIEAICATPGLLVLLIGPFDLSVSLGLRIFLATADKIMLTSAAAKCRAMLV</sequence>
<dbReference type="PANTHER" id="PTHR30502:SF0">
    <property type="entry name" value="PHOSPHOENOLPYRUVATE CARBOXYLASE FAMILY PROTEIN"/>
    <property type="match status" value="1"/>
</dbReference>